<evidence type="ECO:0000256" key="1">
    <source>
        <dbReference type="SAM" id="MobiDB-lite"/>
    </source>
</evidence>
<organism evidence="2 3">
    <name type="scientific">Panagrolaimus davidi</name>
    <dbReference type="NCBI Taxonomy" id="227884"/>
    <lineage>
        <taxon>Eukaryota</taxon>
        <taxon>Metazoa</taxon>
        <taxon>Ecdysozoa</taxon>
        <taxon>Nematoda</taxon>
        <taxon>Chromadorea</taxon>
        <taxon>Rhabditida</taxon>
        <taxon>Tylenchina</taxon>
        <taxon>Panagrolaimomorpha</taxon>
        <taxon>Panagrolaimoidea</taxon>
        <taxon>Panagrolaimidae</taxon>
        <taxon>Panagrolaimus</taxon>
    </lineage>
</organism>
<accession>A0A914RDR4</accession>
<reference evidence="3" key="1">
    <citation type="submission" date="2022-11" db="UniProtKB">
        <authorList>
            <consortium name="WormBaseParasite"/>
        </authorList>
    </citation>
    <scope>IDENTIFICATION</scope>
</reference>
<dbReference type="WBParaSite" id="PDA_v2.g9801.t1">
    <property type="protein sequence ID" value="PDA_v2.g9801.t1"/>
    <property type="gene ID" value="PDA_v2.g9801"/>
</dbReference>
<feature type="region of interest" description="Disordered" evidence="1">
    <location>
        <begin position="1"/>
        <end position="20"/>
    </location>
</feature>
<sequence>MSTSELVSFSSTPGTSSALSLDPDSFLESREFMENEYGFRCIRKVDLCTDTLTQQGMLQFYDECTGHIFKEVDLRNDKSFNGFSDNQVEYQVRTSGNACMLLDTAGEDNNIILIDPFNYKSSNTIQVRFINEAYPEKLIASDRFDDAELFAKPYGLDVRKIHIKRAFD</sequence>
<dbReference type="Proteomes" id="UP000887578">
    <property type="component" value="Unplaced"/>
</dbReference>
<proteinExistence type="predicted"/>
<evidence type="ECO:0000313" key="3">
    <source>
        <dbReference type="WBParaSite" id="PDA_v2.g9801.t1"/>
    </source>
</evidence>
<name>A0A914RDR4_9BILA</name>
<feature type="compositionally biased region" description="Polar residues" evidence="1">
    <location>
        <begin position="1"/>
        <end position="19"/>
    </location>
</feature>
<protein>
    <submittedName>
        <fullName evidence="3">Uncharacterized protein</fullName>
    </submittedName>
</protein>
<evidence type="ECO:0000313" key="2">
    <source>
        <dbReference type="Proteomes" id="UP000887578"/>
    </source>
</evidence>
<dbReference type="AlphaFoldDB" id="A0A914RDR4"/>
<keyword evidence="2" id="KW-1185">Reference proteome</keyword>